<dbReference type="EMBL" id="NFZS01000004">
    <property type="protein sequence ID" value="RAO75834.1"/>
    <property type="molecule type" value="Genomic_DNA"/>
</dbReference>
<dbReference type="PANTHER" id="PTHR12788">
    <property type="entry name" value="PROTEIN-TYROSINE SULFOTRANSFERASE 2"/>
    <property type="match status" value="1"/>
</dbReference>
<dbReference type="PANTHER" id="PTHR12788:SF10">
    <property type="entry name" value="PROTEIN-TYROSINE SULFOTRANSFERASE"/>
    <property type="match status" value="1"/>
</dbReference>
<gene>
    <name evidence="2" type="ORF">CA260_17545</name>
</gene>
<dbReference type="Gene3D" id="3.40.50.300">
    <property type="entry name" value="P-loop containing nucleotide triphosphate hydrolases"/>
    <property type="match status" value="1"/>
</dbReference>
<keyword evidence="1" id="KW-0808">Transferase</keyword>
<dbReference type="GO" id="GO:0008476">
    <property type="term" value="F:protein-tyrosine sulfotransferase activity"/>
    <property type="evidence" value="ECO:0007669"/>
    <property type="project" value="InterPro"/>
</dbReference>
<dbReference type="InterPro" id="IPR026634">
    <property type="entry name" value="TPST-like"/>
</dbReference>
<evidence type="ECO:0000256" key="1">
    <source>
        <dbReference type="ARBA" id="ARBA00022679"/>
    </source>
</evidence>
<sequence>MSGSTPAGQAPAFADPMQARAMAQQLRQQGRLDAAAGIMHAAGLKSLGQADTVFDCALFIKESGRHALAAELCDRQLALSPNHLRLLALAGSIDHELGRFDAARARYLAAIHGGIDLNQWFLLHALSTTQRYTDANHPDFALFEAHVHDARLSPRARAAVCFALGKACDDVGDMQRAAAMFREANGLVKREIHWSRDVWERFVAAQIQEPPAGSLSEPSGCIPVFVVGMVRSGTTLLAERLARHADVRNRGEMPFIAYLAGQLKAQGLLHDLRACAQARQIYLAHLRQDDAPARWYIDKHPLNFRYVGLIHRLFPEARVLYCRRDRRDNSLSIYSQYFGHADNDYAYDFEDIASYAHGCDRLMAHWMQSRGLPVHAVDYEQMVGNPEATLAGARAFLGLPPEESAAATPAEGAIATASMWQARQPIYHRSVGRWRSYGEWLPELEQWGAGGNA</sequence>
<evidence type="ECO:0000313" key="3">
    <source>
        <dbReference type="Proteomes" id="UP000248926"/>
    </source>
</evidence>
<organism evidence="2 3">
    <name type="scientific">Dyella jiangningensis</name>
    <dbReference type="NCBI Taxonomy" id="1379159"/>
    <lineage>
        <taxon>Bacteria</taxon>
        <taxon>Pseudomonadati</taxon>
        <taxon>Pseudomonadota</taxon>
        <taxon>Gammaproteobacteria</taxon>
        <taxon>Lysobacterales</taxon>
        <taxon>Rhodanobacteraceae</taxon>
        <taxon>Dyella</taxon>
    </lineage>
</organism>
<keyword evidence="3" id="KW-1185">Reference proteome</keyword>
<dbReference type="Pfam" id="PF13469">
    <property type="entry name" value="Sulfotransfer_3"/>
    <property type="match status" value="1"/>
</dbReference>
<dbReference type="Gene3D" id="1.25.40.10">
    <property type="entry name" value="Tetratricopeptide repeat domain"/>
    <property type="match status" value="1"/>
</dbReference>
<dbReference type="InterPro" id="IPR027417">
    <property type="entry name" value="P-loop_NTPase"/>
</dbReference>
<protein>
    <recommendedName>
        <fullName evidence="4">Sulfotransferase</fullName>
    </recommendedName>
</protein>
<dbReference type="SUPFAM" id="SSF52540">
    <property type="entry name" value="P-loop containing nucleoside triphosphate hydrolases"/>
    <property type="match status" value="1"/>
</dbReference>
<dbReference type="AlphaFoldDB" id="A0A328P6F3"/>
<reference evidence="2 3" key="1">
    <citation type="journal article" date="2018" name="Genet. Mol. Biol.">
        <title>The genome sequence of Dyella jiangningensis FCAV SCS01 from a lignocellulose-decomposing microbial consortium metagenome reveals potential for biotechnological applications.</title>
        <authorList>
            <person name="Desiderato J.G."/>
            <person name="Alvarenga D.O."/>
            <person name="Constancio M.T.L."/>
            <person name="Alves L.M.C."/>
            <person name="Varani A.M."/>
        </authorList>
    </citation>
    <scope>NUCLEOTIDE SEQUENCE [LARGE SCALE GENOMIC DNA]</scope>
    <source>
        <strain evidence="2 3">FCAV SCS01</strain>
    </source>
</reference>
<accession>A0A328P6F3</accession>
<name>A0A328P6F3_9GAMM</name>
<dbReference type="OrthoDB" id="9766687at2"/>
<dbReference type="SUPFAM" id="SSF48452">
    <property type="entry name" value="TPR-like"/>
    <property type="match status" value="1"/>
</dbReference>
<evidence type="ECO:0008006" key="4">
    <source>
        <dbReference type="Google" id="ProtNLM"/>
    </source>
</evidence>
<dbReference type="RefSeq" id="WP_111984295.1">
    <property type="nucleotide sequence ID" value="NZ_NFZS01000004.1"/>
</dbReference>
<dbReference type="InterPro" id="IPR011990">
    <property type="entry name" value="TPR-like_helical_dom_sf"/>
</dbReference>
<dbReference type="Proteomes" id="UP000248926">
    <property type="component" value="Unassembled WGS sequence"/>
</dbReference>
<proteinExistence type="predicted"/>
<evidence type="ECO:0000313" key="2">
    <source>
        <dbReference type="EMBL" id="RAO75834.1"/>
    </source>
</evidence>
<comment type="caution">
    <text evidence="2">The sequence shown here is derived from an EMBL/GenBank/DDBJ whole genome shotgun (WGS) entry which is preliminary data.</text>
</comment>